<gene>
    <name evidence="1" type="ORF">KDD17_02065</name>
</gene>
<evidence type="ECO:0008006" key="3">
    <source>
        <dbReference type="Google" id="ProtNLM"/>
    </source>
</evidence>
<keyword evidence="2" id="KW-1185">Reference proteome</keyword>
<name>A0A975JEP0_9RHOB</name>
<dbReference type="KEGG" id="sual:KDD17_02065"/>
<dbReference type="AlphaFoldDB" id="A0A975JEP0"/>
<organism evidence="1 2">
    <name type="scientific">Sulfitobacter albidus</name>
    <dbReference type="NCBI Taxonomy" id="2829501"/>
    <lineage>
        <taxon>Bacteria</taxon>
        <taxon>Pseudomonadati</taxon>
        <taxon>Pseudomonadota</taxon>
        <taxon>Alphaproteobacteria</taxon>
        <taxon>Rhodobacterales</taxon>
        <taxon>Roseobacteraceae</taxon>
        <taxon>Sulfitobacter</taxon>
    </lineage>
</organism>
<sequence>MQLICEFEVTGFDDWKRAFDADEEARRNAGLGVLQVWRAADDSARAFVLLAVNDRGRANDWIARSNALSLDDGGTVNSASHHFIETA</sequence>
<proteinExistence type="predicted"/>
<reference evidence="1" key="1">
    <citation type="submission" date="2021-04" db="EMBL/GenBank/DDBJ databases">
        <title>Complete genome sequence for Sulfitobacter sp. strain JK7-1.</title>
        <authorList>
            <person name="Park S.-J."/>
        </authorList>
    </citation>
    <scope>NUCLEOTIDE SEQUENCE</scope>
    <source>
        <strain evidence="1">JK7-1</strain>
    </source>
</reference>
<dbReference type="Proteomes" id="UP000683291">
    <property type="component" value="Chromosome 1"/>
</dbReference>
<dbReference type="RefSeq" id="WP_212705067.1">
    <property type="nucleotide sequence ID" value="NZ_CP073581.1"/>
</dbReference>
<evidence type="ECO:0000313" key="2">
    <source>
        <dbReference type="Proteomes" id="UP000683291"/>
    </source>
</evidence>
<protein>
    <recommendedName>
        <fullName evidence="3">DUF3303 domain-containing protein</fullName>
    </recommendedName>
</protein>
<evidence type="ECO:0000313" key="1">
    <source>
        <dbReference type="EMBL" id="QUJ76870.1"/>
    </source>
</evidence>
<dbReference type="EMBL" id="CP073581">
    <property type="protein sequence ID" value="QUJ76870.1"/>
    <property type="molecule type" value="Genomic_DNA"/>
</dbReference>
<accession>A0A975JEP0</accession>